<dbReference type="OrthoDB" id="9803194at2"/>
<dbReference type="InterPro" id="IPR000994">
    <property type="entry name" value="Pept_M24"/>
</dbReference>
<dbReference type="SUPFAM" id="SSF53092">
    <property type="entry name" value="Creatinase/prolidase N-terminal domain"/>
    <property type="match status" value="1"/>
</dbReference>
<dbReference type="EMBL" id="CYGY02000056">
    <property type="protein sequence ID" value="SIT47346.1"/>
    <property type="molecule type" value="Genomic_DNA"/>
</dbReference>
<dbReference type="Proteomes" id="UP000195569">
    <property type="component" value="Unassembled WGS sequence"/>
</dbReference>
<dbReference type="RefSeq" id="WP_087737518.1">
    <property type="nucleotide sequence ID" value="NZ_CYGY02000056.1"/>
</dbReference>
<dbReference type="PANTHER" id="PTHR46112">
    <property type="entry name" value="AMINOPEPTIDASE"/>
    <property type="match status" value="1"/>
</dbReference>
<dbReference type="InterPro" id="IPR029149">
    <property type="entry name" value="Creatin/AminoP/Spt16_N"/>
</dbReference>
<name>A0A1N7SJ17_9BURK</name>
<dbReference type="InterPro" id="IPR000587">
    <property type="entry name" value="Creatinase_N"/>
</dbReference>
<dbReference type="Gene3D" id="3.40.350.10">
    <property type="entry name" value="Creatinase/prolidase N-terminal domain"/>
    <property type="match status" value="1"/>
</dbReference>
<evidence type="ECO:0000313" key="3">
    <source>
        <dbReference type="EMBL" id="SIT47346.1"/>
    </source>
</evidence>
<dbReference type="AlphaFoldDB" id="A0A1N7SJ17"/>
<dbReference type="GO" id="GO:0016787">
    <property type="term" value="F:hydrolase activity"/>
    <property type="evidence" value="ECO:0007669"/>
    <property type="project" value="UniProtKB-KW"/>
</dbReference>
<sequence length="439" mass="48594">MKNLDFPQPLAGPIAEDAHAADLTAFVPQLSLAERDARWDRVRKKMLIAGLDALVFLGNDIYWGMGMANMRYMLQVDSQIGADALFPLVGAPVVWNAVAHMNRPTNMYLSVQKWVTDFRTRGGMAAVADEIRQRGLCQARIGLVGFSSTIQTTPTLLHQDVQALKHLLPDAEFQDASALLQEMRMVKSEEEINMLRGAGRIARKVIDAMVETARPGVPDAAVYAEMIRTQIANGAEPNIFNLFAAGPVEHPTNELWHLLHGCEQPRTPTMRPLQDGDIIVSEWHTKYGGYRCHTEFTVYVGKKAPRELLNIWAVSHDCLEASKEALVAGRTIGEAIEMIRKPARDAGLDWVELGFHAMGTASPEFPTVVYQEGYGSNTMNGARIGDMVLEEGMTFGNNIDLHDSNWKLDVGCMLSDFMVVRPKRAECLIGVPKELPQVG</sequence>
<dbReference type="Pfam" id="PF01321">
    <property type="entry name" value="Creatinase_N"/>
    <property type="match status" value="1"/>
</dbReference>
<reference evidence="3" key="1">
    <citation type="submission" date="2016-12" db="EMBL/GenBank/DDBJ databases">
        <authorList>
            <person name="Moulin L."/>
        </authorList>
    </citation>
    <scope>NUCLEOTIDE SEQUENCE [LARGE SCALE GENOMIC DNA]</scope>
    <source>
        <strain evidence="3">STM 7183</strain>
    </source>
</reference>
<dbReference type="InterPro" id="IPR050659">
    <property type="entry name" value="Peptidase_M24B"/>
</dbReference>
<feature type="domain" description="Creatinase N-terminal" evidence="2">
    <location>
        <begin position="38"/>
        <end position="186"/>
    </location>
</feature>
<dbReference type="InterPro" id="IPR036005">
    <property type="entry name" value="Creatinase/aminopeptidase-like"/>
</dbReference>
<evidence type="ECO:0000259" key="2">
    <source>
        <dbReference type="Pfam" id="PF01321"/>
    </source>
</evidence>
<protein>
    <submittedName>
        <fullName evidence="3">Hydrolase/peptidase, M24 family</fullName>
    </submittedName>
</protein>
<dbReference type="PANTHER" id="PTHR46112:SF2">
    <property type="entry name" value="XAA-PRO AMINOPEPTIDASE P-RELATED"/>
    <property type="match status" value="1"/>
</dbReference>
<dbReference type="Gene3D" id="3.90.230.10">
    <property type="entry name" value="Creatinase/methionine aminopeptidase superfamily"/>
    <property type="match status" value="1"/>
</dbReference>
<gene>
    <name evidence="3" type="ORF">BN2476_560117</name>
</gene>
<feature type="domain" description="Peptidase M24" evidence="1">
    <location>
        <begin position="194"/>
        <end position="420"/>
    </location>
</feature>
<keyword evidence="4" id="KW-1185">Reference proteome</keyword>
<dbReference type="CDD" id="cd01066">
    <property type="entry name" value="APP_MetAP"/>
    <property type="match status" value="1"/>
</dbReference>
<comment type="caution">
    <text evidence="3">The sequence shown here is derived from an EMBL/GenBank/DDBJ whole genome shotgun (WGS) entry which is preliminary data.</text>
</comment>
<organism evidence="3 4">
    <name type="scientific">Paraburkholderia piptadeniae</name>
    <dbReference type="NCBI Taxonomy" id="1701573"/>
    <lineage>
        <taxon>Bacteria</taxon>
        <taxon>Pseudomonadati</taxon>
        <taxon>Pseudomonadota</taxon>
        <taxon>Betaproteobacteria</taxon>
        <taxon>Burkholderiales</taxon>
        <taxon>Burkholderiaceae</taxon>
        <taxon>Paraburkholderia</taxon>
    </lineage>
</organism>
<accession>A0A1N7SJ17</accession>
<proteinExistence type="predicted"/>
<evidence type="ECO:0000313" key="4">
    <source>
        <dbReference type="Proteomes" id="UP000195569"/>
    </source>
</evidence>
<evidence type="ECO:0000259" key="1">
    <source>
        <dbReference type="Pfam" id="PF00557"/>
    </source>
</evidence>
<keyword evidence="3" id="KW-0378">Hydrolase</keyword>
<dbReference type="SUPFAM" id="SSF55920">
    <property type="entry name" value="Creatinase/aminopeptidase"/>
    <property type="match status" value="1"/>
</dbReference>
<dbReference type="Pfam" id="PF00557">
    <property type="entry name" value="Peptidase_M24"/>
    <property type="match status" value="1"/>
</dbReference>